<keyword evidence="3" id="KW-1185">Reference proteome</keyword>
<organism evidence="1">
    <name type="scientific">Physcomitrium patens</name>
    <name type="common">Spreading-leaved earth moss</name>
    <name type="synonym">Physcomitrella patens</name>
    <dbReference type="NCBI Taxonomy" id="3218"/>
    <lineage>
        <taxon>Eukaryota</taxon>
        <taxon>Viridiplantae</taxon>
        <taxon>Streptophyta</taxon>
        <taxon>Embryophyta</taxon>
        <taxon>Bryophyta</taxon>
        <taxon>Bryophytina</taxon>
        <taxon>Bryopsida</taxon>
        <taxon>Funariidae</taxon>
        <taxon>Funariales</taxon>
        <taxon>Funariaceae</taxon>
        <taxon>Physcomitrium</taxon>
    </lineage>
</organism>
<dbReference type="EMBL" id="ABEU02000004">
    <property type="protein sequence ID" value="PNR55526.1"/>
    <property type="molecule type" value="Genomic_DNA"/>
</dbReference>
<reference evidence="1 3" key="1">
    <citation type="journal article" date="2008" name="Science">
        <title>The Physcomitrella genome reveals evolutionary insights into the conquest of land by plants.</title>
        <authorList>
            <person name="Rensing S."/>
            <person name="Lang D."/>
            <person name="Zimmer A."/>
            <person name="Terry A."/>
            <person name="Salamov A."/>
            <person name="Shapiro H."/>
            <person name="Nishiyama T."/>
            <person name="Perroud P.-F."/>
            <person name="Lindquist E."/>
            <person name="Kamisugi Y."/>
            <person name="Tanahashi T."/>
            <person name="Sakakibara K."/>
            <person name="Fujita T."/>
            <person name="Oishi K."/>
            <person name="Shin-I T."/>
            <person name="Kuroki Y."/>
            <person name="Toyoda A."/>
            <person name="Suzuki Y."/>
            <person name="Hashimoto A."/>
            <person name="Yamaguchi K."/>
            <person name="Sugano A."/>
            <person name="Kohara Y."/>
            <person name="Fujiyama A."/>
            <person name="Anterola A."/>
            <person name="Aoki S."/>
            <person name="Ashton N."/>
            <person name="Barbazuk W.B."/>
            <person name="Barker E."/>
            <person name="Bennetzen J."/>
            <person name="Bezanilla M."/>
            <person name="Blankenship R."/>
            <person name="Cho S.H."/>
            <person name="Dutcher S."/>
            <person name="Estelle M."/>
            <person name="Fawcett J.A."/>
            <person name="Gundlach H."/>
            <person name="Hanada K."/>
            <person name="Heyl A."/>
            <person name="Hicks K.A."/>
            <person name="Hugh J."/>
            <person name="Lohr M."/>
            <person name="Mayer K."/>
            <person name="Melkozernov A."/>
            <person name="Murata T."/>
            <person name="Nelson D."/>
            <person name="Pils B."/>
            <person name="Prigge M."/>
            <person name="Reiss B."/>
            <person name="Renner T."/>
            <person name="Rombauts S."/>
            <person name="Rushton P."/>
            <person name="Sanderfoot A."/>
            <person name="Schween G."/>
            <person name="Shiu S.-H."/>
            <person name="Stueber K."/>
            <person name="Theodoulou F.L."/>
            <person name="Tu H."/>
            <person name="Van de Peer Y."/>
            <person name="Verrier P.J."/>
            <person name="Waters E."/>
            <person name="Wood A."/>
            <person name="Yang L."/>
            <person name="Cove D."/>
            <person name="Cuming A."/>
            <person name="Hasebe M."/>
            <person name="Lucas S."/>
            <person name="Mishler D.B."/>
            <person name="Reski R."/>
            <person name="Grigoriev I."/>
            <person name="Quatrano R.S."/>
            <person name="Boore J.L."/>
        </authorList>
    </citation>
    <scope>NUCLEOTIDE SEQUENCE [LARGE SCALE GENOMIC DNA]</scope>
    <source>
        <strain evidence="2 3">cv. Gransden 2004</strain>
    </source>
</reference>
<accession>A0A2K1KP41</accession>
<protein>
    <submittedName>
        <fullName evidence="1 2">Uncharacterized protein</fullName>
    </submittedName>
</protein>
<reference evidence="2" key="3">
    <citation type="submission" date="2020-12" db="UniProtKB">
        <authorList>
            <consortium name="EnsemblPlants"/>
        </authorList>
    </citation>
    <scope>IDENTIFICATION</scope>
</reference>
<sequence length="55" mass="6234">MSEEPNWRSTGPRWGEGEFCEHLQDASGEELGVDNSVRRRMRSSVVSMAGPCFFK</sequence>
<evidence type="ECO:0000313" key="1">
    <source>
        <dbReference type="EMBL" id="PNR55526.1"/>
    </source>
</evidence>
<dbReference type="EnsemblPlants" id="Pp3c4_18770V3.1">
    <property type="protein sequence ID" value="PAC:32922679.CDS.1"/>
    <property type="gene ID" value="Pp3c4_18770"/>
</dbReference>
<reference evidence="1 3" key="2">
    <citation type="journal article" date="2018" name="Plant J.">
        <title>The Physcomitrella patens chromosome-scale assembly reveals moss genome structure and evolution.</title>
        <authorList>
            <person name="Lang D."/>
            <person name="Ullrich K.K."/>
            <person name="Murat F."/>
            <person name="Fuchs J."/>
            <person name="Jenkins J."/>
            <person name="Haas F.B."/>
            <person name="Piednoel M."/>
            <person name="Gundlach H."/>
            <person name="Van Bel M."/>
            <person name="Meyberg R."/>
            <person name="Vives C."/>
            <person name="Morata J."/>
            <person name="Symeonidi A."/>
            <person name="Hiss M."/>
            <person name="Muchero W."/>
            <person name="Kamisugi Y."/>
            <person name="Saleh O."/>
            <person name="Blanc G."/>
            <person name="Decker E.L."/>
            <person name="van Gessel N."/>
            <person name="Grimwood J."/>
            <person name="Hayes R.D."/>
            <person name="Graham S.W."/>
            <person name="Gunter L.E."/>
            <person name="McDaniel S.F."/>
            <person name="Hoernstein S.N.W."/>
            <person name="Larsson A."/>
            <person name="Li F.W."/>
            <person name="Perroud P.F."/>
            <person name="Phillips J."/>
            <person name="Ranjan P."/>
            <person name="Rokshar D.S."/>
            <person name="Rothfels C.J."/>
            <person name="Schneider L."/>
            <person name="Shu S."/>
            <person name="Stevenson D.W."/>
            <person name="Thummler F."/>
            <person name="Tillich M."/>
            <person name="Villarreal Aguilar J.C."/>
            <person name="Widiez T."/>
            <person name="Wong G.K."/>
            <person name="Wymore A."/>
            <person name="Zhang Y."/>
            <person name="Zimmer A.D."/>
            <person name="Quatrano R.S."/>
            <person name="Mayer K.F.X."/>
            <person name="Goodstein D."/>
            <person name="Casacuberta J.M."/>
            <person name="Vandepoele K."/>
            <person name="Reski R."/>
            <person name="Cuming A.C."/>
            <person name="Tuskan G.A."/>
            <person name="Maumus F."/>
            <person name="Salse J."/>
            <person name="Schmutz J."/>
            <person name="Rensing S.A."/>
        </authorList>
    </citation>
    <scope>NUCLEOTIDE SEQUENCE [LARGE SCALE GENOMIC DNA]</scope>
    <source>
        <strain evidence="2 3">cv. Gransden 2004</strain>
    </source>
</reference>
<gene>
    <name evidence="1" type="ORF">PHYPA_006423</name>
</gene>
<name>A0A2K1KP41_PHYPA</name>
<dbReference type="AlphaFoldDB" id="A0A2K1KP41"/>
<dbReference type="Proteomes" id="UP000006727">
    <property type="component" value="Chromosome 4"/>
</dbReference>
<dbReference type="EnsemblPlants" id="Pp3c4_18770V3.2">
    <property type="protein sequence ID" value="PAC:32922680.CDS.1"/>
    <property type="gene ID" value="Pp3c4_18770"/>
</dbReference>
<proteinExistence type="predicted"/>
<evidence type="ECO:0000313" key="3">
    <source>
        <dbReference type="Proteomes" id="UP000006727"/>
    </source>
</evidence>
<dbReference type="Gramene" id="Pp3c4_18770V3.1">
    <property type="protein sequence ID" value="PAC:32922679.CDS.1"/>
    <property type="gene ID" value="Pp3c4_18770"/>
</dbReference>
<dbReference type="Gramene" id="Pp3c4_18770V3.2">
    <property type="protein sequence ID" value="PAC:32922680.CDS.1"/>
    <property type="gene ID" value="Pp3c4_18770"/>
</dbReference>
<dbReference type="InParanoid" id="A0A2K1KP41"/>
<evidence type="ECO:0000313" key="2">
    <source>
        <dbReference type="EnsemblPlants" id="PAC:32922679.CDS.1"/>
    </source>
</evidence>